<dbReference type="PANTHER" id="PTHR43085:SF1">
    <property type="entry name" value="PSEUDOURIDINE KINASE-RELATED"/>
    <property type="match status" value="1"/>
</dbReference>
<keyword evidence="5" id="KW-0067">ATP-binding</keyword>
<dbReference type="EMBL" id="JABCUR010000001">
    <property type="protein sequence ID" value="NMW63994.1"/>
    <property type="molecule type" value="Genomic_DNA"/>
</dbReference>
<dbReference type="SUPFAM" id="SSF53613">
    <property type="entry name" value="Ribokinase-like"/>
    <property type="match status" value="2"/>
</dbReference>
<evidence type="ECO:0000313" key="9">
    <source>
        <dbReference type="Proteomes" id="UP000578252"/>
    </source>
</evidence>
<dbReference type="GO" id="GO:0005524">
    <property type="term" value="F:ATP binding"/>
    <property type="evidence" value="ECO:0007669"/>
    <property type="project" value="UniProtKB-KW"/>
</dbReference>
<feature type="domain" description="Carbohydrate kinase PfkB" evidence="7">
    <location>
        <begin position="368"/>
        <end position="460"/>
    </location>
</feature>
<reference evidence="8 9" key="1">
    <citation type="submission" date="2020-04" db="EMBL/GenBank/DDBJ databases">
        <title>Antimicrobial susceptibility and clonality of vaginal-derived multi-drug resistant Mobiluncus isolates in China.</title>
        <authorList>
            <person name="Zhang X."/>
        </authorList>
    </citation>
    <scope>NUCLEOTIDE SEQUENCE [LARGE SCALE GENOMIC DNA]</scope>
    <source>
        <strain evidence="8 9">13</strain>
    </source>
</reference>
<dbReference type="GO" id="GO:0016301">
    <property type="term" value="F:kinase activity"/>
    <property type="evidence" value="ECO:0007669"/>
    <property type="project" value="UniProtKB-KW"/>
</dbReference>
<dbReference type="Proteomes" id="UP000578252">
    <property type="component" value="Unassembled WGS sequence"/>
</dbReference>
<keyword evidence="3" id="KW-0547">Nucleotide-binding</keyword>
<protein>
    <submittedName>
        <fullName evidence="8">Fructokinase</fullName>
    </submittedName>
</protein>
<organism evidence="8 9">
    <name type="scientific">Mobiluncus mulieris</name>
    <dbReference type="NCBI Taxonomy" id="2052"/>
    <lineage>
        <taxon>Bacteria</taxon>
        <taxon>Bacillati</taxon>
        <taxon>Actinomycetota</taxon>
        <taxon>Actinomycetes</taxon>
        <taxon>Actinomycetales</taxon>
        <taxon>Actinomycetaceae</taxon>
        <taxon>Mobiluncus</taxon>
    </lineage>
</organism>
<keyword evidence="2" id="KW-0808">Transferase</keyword>
<dbReference type="InterPro" id="IPR011611">
    <property type="entry name" value="PfkB_dom"/>
</dbReference>
<evidence type="ECO:0000313" key="8">
    <source>
        <dbReference type="EMBL" id="NMW63994.1"/>
    </source>
</evidence>
<dbReference type="InterPro" id="IPR050306">
    <property type="entry name" value="PfkB_Carbo_kinase"/>
</dbReference>
<comment type="similarity">
    <text evidence="1">Belongs to the carbohydrate kinase PfkB family.</text>
</comment>
<evidence type="ECO:0000256" key="1">
    <source>
        <dbReference type="ARBA" id="ARBA00010688"/>
    </source>
</evidence>
<evidence type="ECO:0000256" key="6">
    <source>
        <dbReference type="SAM" id="MobiDB-lite"/>
    </source>
</evidence>
<comment type="caution">
    <text evidence="8">The sequence shown here is derived from an EMBL/GenBank/DDBJ whole genome shotgun (WGS) entry which is preliminary data.</text>
</comment>
<keyword evidence="4 8" id="KW-0418">Kinase</keyword>
<proteinExistence type="inferred from homology"/>
<dbReference type="AlphaFoldDB" id="A0A7Y0Y3L3"/>
<evidence type="ECO:0000256" key="2">
    <source>
        <dbReference type="ARBA" id="ARBA00022679"/>
    </source>
</evidence>
<dbReference type="PANTHER" id="PTHR43085">
    <property type="entry name" value="HEXOKINASE FAMILY MEMBER"/>
    <property type="match status" value="1"/>
</dbReference>
<dbReference type="RefSeq" id="WP_169771311.1">
    <property type="nucleotide sequence ID" value="NZ_JABCUR010000001.1"/>
</dbReference>
<feature type="region of interest" description="Disordered" evidence="6">
    <location>
        <begin position="347"/>
        <end position="372"/>
    </location>
</feature>
<dbReference type="InterPro" id="IPR002173">
    <property type="entry name" value="Carboh/pur_kinase_PfkB_CS"/>
</dbReference>
<evidence type="ECO:0000256" key="4">
    <source>
        <dbReference type="ARBA" id="ARBA00022777"/>
    </source>
</evidence>
<dbReference type="Pfam" id="PF00294">
    <property type="entry name" value="PfkB"/>
    <property type="match status" value="1"/>
</dbReference>
<dbReference type="Gene3D" id="3.40.1190.20">
    <property type="match status" value="2"/>
</dbReference>
<accession>A0A7Y0Y3L3</accession>
<evidence type="ECO:0000256" key="5">
    <source>
        <dbReference type="ARBA" id="ARBA00022840"/>
    </source>
</evidence>
<sequence length="470" mass="45700">MVRILCAGEALVDVVVGSDGMLQGEHAGGSVFNVACGLARLGAPVALASWWGSDSRGAILESAATRAGLAVFPGSNGAGHTTTATAFLDASGAATYEFDLEWDLPAGLEPTVFASGDAAQPGMAPHETGITGVTETGGMADVTDVIVTNATGITGVTGAGAASVTGVAGASDMASGAASVADVTGASDMASGAASVTGVAGASDMASGAAEVTGASDMASGAAEVTGATQGFRHLHLGSYSALIPPGAGKLAALLDAKAATPGLTVSYDPNMRPALVDDLAAARATVEAIVARTDVVKVSDEDLEFLYPGVAAGQIAAQWLAVGPQLLIVTRGGAGAQLYFGAGTPPESGVNPGTDSGAAPESLGDAGKSGSVVSTNPGVSQNAVPALTVTPPPATVVDTIGAGDSFMAGLLAALAERRALGAGRAALAALNTDDLQACLDFAAATAAITVAHTGPYAPTRAEIHQQHAR</sequence>
<dbReference type="InterPro" id="IPR029056">
    <property type="entry name" value="Ribokinase-like"/>
</dbReference>
<evidence type="ECO:0000256" key="3">
    <source>
        <dbReference type="ARBA" id="ARBA00022741"/>
    </source>
</evidence>
<gene>
    <name evidence="8" type="ORF">HHJ78_00180</name>
</gene>
<dbReference type="PROSITE" id="PS00584">
    <property type="entry name" value="PFKB_KINASES_2"/>
    <property type="match status" value="1"/>
</dbReference>
<name>A0A7Y0Y3L3_9ACTO</name>
<evidence type="ECO:0000259" key="7">
    <source>
        <dbReference type="Pfam" id="PF00294"/>
    </source>
</evidence>